<dbReference type="AlphaFoldDB" id="A0AAV2QKA1"/>
<reference evidence="4 5" key="1">
    <citation type="submission" date="2024-05" db="EMBL/GenBank/DDBJ databases">
        <authorList>
            <person name="Wallberg A."/>
        </authorList>
    </citation>
    <scope>NUCLEOTIDE SEQUENCE [LARGE SCALE GENOMIC DNA]</scope>
</reference>
<dbReference type="PANTHER" id="PTHR11360:SF306">
    <property type="entry name" value="RE01051P"/>
    <property type="match status" value="1"/>
</dbReference>
<keyword evidence="2" id="KW-0812">Transmembrane</keyword>
<feature type="transmembrane region" description="Helical" evidence="2">
    <location>
        <begin position="21"/>
        <end position="46"/>
    </location>
</feature>
<comment type="caution">
    <text evidence="4">The sequence shown here is derived from an EMBL/GenBank/DDBJ whole genome shotgun (WGS) entry which is preliminary data.</text>
</comment>
<dbReference type="EMBL" id="CAXKWB010007094">
    <property type="protein sequence ID" value="CAL4085584.1"/>
    <property type="molecule type" value="Genomic_DNA"/>
</dbReference>
<evidence type="ECO:0000313" key="4">
    <source>
        <dbReference type="EMBL" id="CAL4085584.1"/>
    </source>
</evidence>
<dbReference type="InterPro" id="IPR036259">
    <property type="entry name" value="MFS_trans_sf"/>
</dbReference>
<keyword evidence="2" id="KW-1133">Transmembrane helix</keyword>
<keyword evidence="2" id="KW-0472">Membrane</keyword>
<dbReference type="Proteomes" id="UP001497623">
    <property type="component" value="Unassembled WGS sequence"/>
</dbReference>
<dbReference type="Gene3D" id="1.20.1720.10">
    <property type="entry name" value="Multidrug resistance protein D"/>
    <property type="match status" value="1"/>
</dbReference>
<dbReference type="Gene3D" id="1.20.1250.20">
    <property type="entry name" value="MFS general substrate transporter like domains"/>
    <property type="match status" value="1"/>
</dbReference>
<gene>
    <name evidence="4" type="ORF">MNOR_LOCUS12753</name>
</gene>
<feature type="transmembrane region" description="Helical" evidence="2">
    <location>
        <begin position="91"/>
        <end position="110"/>
    </location>
</feature>
<keyword evidence="5" id="KW-1185">Reference proteome</keyword>
<organism evidence="4 5">
    <name type="scientific">Meganyctiphanes norvegica</name>
    <name type="common">Northern krill</name>
    <name type="synonym">Thysanopoda norvegica</name>
    <dbReference type="NCBI Taxonomy" id="48144"/>
    <lineage>
        <taxon>Eukaryota</taxon>
        <taxon>Metazoa</taxon>
        <taxon>Ecdysozoa</taxon>
        <taxon>Arthropoda</taxon>
        <taxon>Crustacea</taxon>
        <taxon>Multicrustacea</taxon>
        <taxon>Malacostraca</taxon>
        <taxon>Eumalacostraca</taxon>
        <taxon>Eucarida</taxon>
        <taxon>Euphausiacea</taxon>
        <taxon>Euphausiidae</taxon>
        <taxon>Meganyctiphanes</taxon>
    </lineage>
</organism>
<feature type="transmembrane region" description="Helical" evidence="2">
    <location>
        <begin position="329"/>
        <end position="350"/>
    </location>
</feature>
<name>A0AAV2QKA1_MEGNR</name>
<protein>
    <recommendedName>
        <fullName evidence="3">Major facilitator superfamily (MFS) profile domain-containing protein</fullName>
    </recommendedName>
</protein>
<feature type="transmembrane region" description="Helical" evidence="2">
    <location>
        <begin position="150"/>
        <end position="171"/>
    </location>
</feature>
<feature type="transmembrane region" description="Helical" evidence="2">
    <location>
        <begin position="392"/>
        <end position="415"/>
    </location>
</feature>
<feature type="transmembrane region" description="Helical" evidence="2">
    <location>
        <begin position="421"/>
        <end position="442"/>
    </location>
</feature>
<evidence type="ECO:0000313" key="5">
    <source>
        <dbReference type="Proteomes" id="UP001497623"/>
    </source>
</evidence>
<dbReference type="PROSITE" id="PS50850">
    <property type="entry name" value="MFS"/>
    <property type="match status" value="1"/>
</dbReference>
<dbReference type="PANTHER" id="PTHR11360">
    <property type="entry name" value="MONOCARBOXYLATE TRANSPORTER"/>
    <property type="match status" value="1"/>
</dbReference>
<dbReference type="InterPro" id="IPR050327">
    <property type="entry name" value="Proton-linked_MCT"/>
</dbReference>
<evidence type="ECO:0000256" key="1">
    <source>
        <dbReference type="ARBA" id="ARBA00004141"/>
    </source>
</evidence>
<dbReference type="InterPro" id="IPR011701">
    <property type="entry name" value="MFS"/>
</dbReference>
<evidence type="ECO:0000256" key="2">
    <source>
        <dbReference type="SAM" id="Phobius"/>
    </source>
</evidence>
<dbReference type="GO" id="GO:0008028">
    <property type="term" value="F:monocarboxylic acid transmembrane transporter activity"/>
    <property type="evidence" value="ECO:0007669"/>
    <property type="project" value="TreeGrafter"/>
</dbReference>
<feature type="non-terminal residue" evidence="4">
    <location>
        <position position="500"/>
    </location>
</feature>
<dbReference type="InterPro" id="IPR020846">
    <property type="entry name" value="MFS_dom"/>
</dbReference>
<comment type="subcellular location">
    <subcellularLocation>
        <location evidence="1">Membrane</location>
        <topology evidence="1">Multi-pass membrane protein</topology>
    </subcellularLocation>
</comment>
<feature type="transmembrane region" description="Helical" evidence="2">
    <location>
        <begin position="356"/>
        <end position="380"/>
    </location>
</feature>
<dbReference type="SUPFAM" id="SSF103473">
    <property type="entry name" value="MFS general substrate transporter"/>
    <property type="match status" value="1"/>
</dbReference>
<feature type="transmembrane region" description="Helical" evidence="2">
    <location>
        <begin position="116"/>
        <end position="138"/>
    </location>
</feature>
<sequence>MNDNNKHKQQHMEWRVPDGGWGWMIVVGSTLVMILVNILPVCYGVMFSVWYTELGVSSTTIAIILNIFLVLRSMMSILVGPLIEVFGWRPLGIFSNFMAALAIILSGYATSITHLVFTYSILGGIFGGLAFAQILIILPKFFDKRLGVANAFPMAGFSICQFIFPILISYLQEQYGFKGSMLILGGIISNSVVGAALFQPPEWHRIIIKKKTNGFSSKTDNTILNKEEHLHEDVGSGEKSILKKICDPIICVLRAIAKNFAILKKPTALIISLGHCLFQSSTLNFIALLPFVVINAGYSLVETGWIMSYAAIANIAARLSSSMLSDFTWFKIPIGYVCGTLMSCLGITGFALTDNIIYMTLFSVLQGFGHGANFGLFNLVTKEIVGVDNHSASIGASGALLSMGFLTIGPLVGLIRDSSGSYTISLFFIAVLNALSFLLWLFMPYAKSHELKAGKEGVSCNDNNYEGVVNKTFVIIPVDQTELPPLPDQSNPSDLNRLNC</sequence>
<feature type="domain" description="Major facilitator superfamily (MFS) profile" evidence="3">
    <location>
        <begin position="21"/>
        <end position="448"/>
    </location>
</feature>
<feature type="transmembrane region" description="Helical" evidence="2">
    <location>
        <begin position="58"/>
        <end position="79"/>
    </location>
</feature>
<accession>A0AAV2QKA1</accession>
<evidence type="ECO:0000259" key="3">
    <source>
        <dbReference type="PROSITE" id="PS50850"/>
    </source>
</evidence>
<dbReference type="GO" id="GO:0016020">
    <property type="term" value="C:membrane"/>
    <property type="evidence" value="ECO:0007669"/>
    <property type="project" value="UniProtKB-SubCell"/>
</dbReference>
<dbReference type="Pfam" id="PF07690">
    <property type="entry name" value="MFS_1"/>
    <property type="match status" value="2"/>
</dbReference>
<proteinExistence type="predicted"/>